<accession>A0A919TIR9</accession>
<proteinExistence type="predicted"/>
<sequence length="95" mass="10416">MTVRALQAQKALHVESGVTLASAGREDVILQLGAHTLLIAVESGVSRIRFTLPAAPRWDDNGEPLPPELAGNLRGIITEIARFWEQEPEFEIACR</sequence>
<evidence type="ECO:0000313" key="2">
    <source>
        <dbReference type="Proteomes" id="UP000629619"/>
    </source>
</evidence>
<dbReference type="AlphaFoldDB" id="A0A919TIR9"/>
<protein>
    <submittedName>
        <fullName evidence="1">Uncharacterized protein</fullName>
    </submittedName>
</protein>
<dbReference type="RefSeq" id="WP_203678057.1">
    <property type="nucleotide sequence ID" value="NZ_BOMW01000017.1"/>
</dbReference>
<dbReference type="EMBL" id="BOMW01000017">
    <property type="protein sequence ID" value="GIF04267.1"/>
    <property type="molecule type" value="Genomic_DNA"/>
</dbReference>
<keyword evidence="2" id="KW-1185">Reference proteome</keyword>
<reference evidence="1" key="1">
    <citation type="submission" date="2021-01" db="EMBL/GenBank/DDBJ databases">
        <title>Whole genome shotgun sequence of Actinoplanes siamensis NBRC 109076.</title>
        <authorList>
            <person name="Komaki H."/>
            <person name="Tamura T."/>
        </authorList>
    </citation>
    <scope>NUCLEOTIDE SEQUENCE</scope>
    <source>
        <strain evidence="1">NBRC 109076</strain>
    </source>
</reference>
<gene>
    <name evidence="1" type="ORF">Asi03nite_18050</name>
</gene>
<dbReference type="Proteomes" id="UP000629619">
    <property type="component" value="Unassembled WGS sequence"/>
</dbReference>
<organism evidence="1 2">
    <name type="scientific">Actinoplanes siamensis</name>
    <dbReference type="NCBI Taxonomy" id="1223317"/>
    <lineage>
        <taxon>Bacteria</taxon>
        <taxon>Bacillati</taxon>
        <taxon>Actinomycetota</taxon>
        <taxon>Actinomycetes</taxon>
        <taxon>Micromonosporales</taxon>
        <taxon>Micromonosporaceae</taxon>
        <taxon>Actinoplanes</taxon>
    </lineage>
</organism>
<evidence type="ECO:0000313" key="1">
    <source>
        <dbReference type="EMBL" id="GIF04267.1"/>
    </source>
</evidence>
<comment type="caution">
    <text evidence="1">The sequence shown here is derived from an EMBL/GenBank/DDBJ whole genome shotgun (WGS) entry which is preliminary data.</text>
</comment>
<name>A0A919TIR9_9ACTN</name>